<evidence type="ECO:0000313" key="6">
    <source>
        <dbReference type="EMBL" id="QNU68504.1"/>
    </source>
</evidence>
<keyword evidence="3" id="KW-0326">Glycosidase</keyword>
<dbReference type="PANTHER" id="PTHR12631:SF10">
    <property type="entry name" value="BETA-XYLOSIDASE-LIKE PROTEIN-RELATED"/>
    <property type="match status" value="1"/>
</dbReference>
<proteinExistence type="inferred from homology"/>
<dbReference type="InterPro" id="IPR049166">
    <property type="entry name" value="GH39_cat"/>
</dbReference>
<dbReference type="EMBL" id="CP061336">
    <property type="protein sequence ID" value="QNU68504.1"/>
    <property type="molecule type" value="Genomic_DNA"/>
</dbReference>
<reference evidence="6 7" key="1">
    <citation type="submission" date="2020-09" db="EMBL/GenBank/DDBJ databases">
        <title>Characterization and genome sequencing of Ruminiclostridium sp. nov. MA18.</title>
        <authorList>
            <person name="Rettenmaier R."/>
            <person name="Kowollik M.-L."/>
            <person name="Liebl W."/>
            <person name="Zverlov V."/>
        </authorList>
    </citation>
    <scope>NUCLEOTIDE SEQUENCE [LARGE SCALE GENOMIC DNA]</scope>
    <source>
        <strain evidence="6 7">MA18</strain>
    </source>
</reference>
<organism evidence="6 7">
    <name type="scientific">Ruminiclostridium herbifermentans</name>
    <dbReference type="NCBI Taxonomy" id="2488810"/>
    <lineage>
        <taxon>Bacteria</taxon>
        <taxon>Bacillati</taxon>
        <taxon>Bacillota</taxon>
        <taxon>Clostridia</taxon>
        <taxon>Eubacteriales</taxon>
        <taxon>Oscillospiraceae</taxon>
        <taxon>Ruminiclostridium</taxon>
    </lineage>
</organism>
<keyword evidence="2 6" id="KW-0378">Hydrolase</keyword>
<dbReference type="OrthoDB" id="9776971at2"/>
<comment type="similarity">
    <text evidence="1">Belongs to the glycosyl hydrolase 39 family.</text>
</comment>
<name>A0A4U7JJ76_9FIRM</name>
<dbReference type="SUPFAM" id="SSF51011">
    <property type="entry name" value="Glycosyl hydrolase domain"/>
    <property type="match status" value="1"/>
</dbReference>
<evidence type="ECO:0000256" key="2">
    <source>
        <dbReference type="ARBA" id="ARBA00022801"/>
    </source>
</evidence>
<evidence type="ECO:0000256" key="1">
    <source>
        <dbReference type="ARBA" id="ARBA00008875"/>
    </source>
</evidence>
<dbReference type="Gene3D" id="3.20.20.80">
    <property type="entry name" value="Glycosidases"/>
    <property type="match status" value="1"/>
</dbReference>
<protein>
    <submittedName>
        <fullName evidence="6">Cellulase family glycosylhydrolase</fullName>
    </submittedName>
</protein>
<evidence type="ECO:0000259" key="5">
    <source>
        <dbReference type="Pfam" id="PF01229"/>
    </source>
</evidence>
<evidence type="ECO:0000256" key="4">
    <source>
        <dbReference type="PIRSR" id="PIRSR600514-1"/>
    </source>
</evidence>
<sequence length="506" mass="59014">MSKEKRILVNQENEIPFHNGMDFCVGTGRMFLALHKEYYEQLKMVQEAIGFKYIRGHGLFFSDMSIVHTYKDELGRDAVEYNFTYLDRVIDSYLSLGIRPFLELTFMPEHMASSGETTTFEWKANITPPKNHKEWTDMVQATLRHLLEHYGREEVLKWPIEVWNEPNQEDFWKDADMQSYFKLYEHTALAIKEVDPDFIVGGPAISGQLDEIWMRAFLEFVRDKKLPLDFVSRHNYIPHPPDKVGRYSYVKLCDIDFWLEPLDKTKAIIESFPEFKGIDIHITEYSTSYLPNCTIHDTNLNAAYIAAVLSRLGDKHVSYSYWTFSDVFEEKGVPFTPFHGGFGMVANNCIPKPTFWTFAFYKKLQGKCVHRSEEAIIMQLPNENYRGVLWNIDFKYNGEIMELLLQLPVKYNEYCLITKTVDEECCNPLKLWHDMGEPANLSAEQTAILKEHAVPLIKSESIVPVNSITEIKVTLNPNAVIYFELNRVERKTDRGYSYERTLKGEL</sequence>
<dbReference type="SUPFAM" id="SSF51445">
    <property type="entry name" value="(Trans)glycosidases"/>
    <property type="match status" value="1"/>
</dbReference>
<evidence type="ECO:0000313" key="7">
    <source>
        <dbReference type="Proteomes" id="UP000306409"/>
    </source>
</evidence>
<feature type="domain" description="Glycosyl hydrolases family 39 N-terminal catalytic" evidence="5">
    <location>
        <begin position="16"/>
        <end position="460"/>
    </location>
</feature>
<dbReference type="InterPro" id="IPR000514">
    <property type="entry name" value="Glyco_hydro_39"/>
</dbReference>
<dbReference type="AlphaFoldDB" id="A0A4U7JJ76"/>
<gene>
    <name evidence="6" type="ORF">EHE19_008930</name>
</gene>
<dbReference type="PRINTS" id="PR00745">
    <property type="entry name" value="GLHYDRLASE39"/>
</dbReference>
<dbReference type="InterPro" id="IPR051923">
    <property type="entry name" value="Glycosyl_Hydrolase_39"/>
</dbReference>
<dbReference type="KEGG" id="rher:EHE19_008930"/>
<keyword evidence="7" id="KW-1185">Reference proteome</keyword>
<dbReference type="Gene3D" id="2.60.40.1500">
    <property type="entry name" value="Glycosyl hydrolase domain, family 39"/>
    <property type="match status" value="1"/>
</dbReference>
<evidence type="ECO:0000256" key="3">
    <source>
        <dbReference type="ARBA" id="ARBA00023295"/>
    </source>
</evidence>
<dbReference type="PANTHER" id="PTHR12631">
    <property type="entry name" value="ALPHA-L-IDURONIDASE"/>
    <property type="match status" value="1"/>
</dbReference>
<dbReference type="Pfam" id="PF01229">
    <property type="entry name" value="Glyco_hydro_39"/>
    <property type="match status" value="1"/>
</dbReference>
<accession>A0A4U7JJ76</accession>
<dbReference type="GO" id="GO:0004553">
    <property type="term" value="F:hydrolase activity, hydrolyzing O-glycosyl compounds"/>
    <property type="evidence" value="ECO:0007669"/>
    <property type="project" value="InterPro"/>
</dbReference>
<dbReference type="Proteomes" id="UP000306409">
    <property type="component" value="Chromosome"/>
</dbReference>
<dbReference type="RefSeq" id="WP_137696267.1">
    <property type="nucleotide sequence ID" value="NZ_CP061336.1"/>
</dbReference>
<dbReference type="InterPro" id="IPR017853">
    <property type="entry name" value="GH"/>
</dbReference>
<dbReference type="GO" id="GO:0005975">
    <property type="term" value="P:carbohydrate metabolic process"/>
    <property type="evidence" value="ECO:0007669"/>
    <property type="project" value="InterPro"/>
</dbReference>
<feature type="active site" description="Proton donor" evidence="4">
    <location>
        <position position="165"/>
    </location>
</feature>